<dbReference type="GO" id="GO:0015074">
    <property type="term" value="P:DNA integration"/>
    <property type="evidence" value="ECO:0007669"/>
    <property type="project" value="InterPro"/>
</dbReference>
<keyword evidence="4" id="KW-1185">Reference proteome</keyword>
<protein>
    <recommendedName>
        <fullName evidence="2">Tyr recombinase domain-containing protein</fullName>
    </recommendedName>
</protein>
<dbReference type="EMBL" id="LQWY01000016">
    <property type="protein sequence ID" value="OAH61594.1"/>
    <property type="molecule type" value="Genomic_DNA"/>
</dbReference>
<organism evidence="3 4">
    <name type="scientific">Domibacillus aminovorans</name>
    <dbReference type="NCBI Taxonomy" id="29332"/>
    <lineage>
        <taxon>Bacteria</taxon>
        <taxon>Bacillati</taxon>
        <taxon>Bacillota</taxon>
        <taxon>Bacilli</taxon>
        <taxon>Bacillales</taxon>
        <taxon>Bacillaceae</taxon>
        <taxon>Domibacillus</taxon>
    </lineage>
</organism>
<proteinExistence type="predicted"/>
<dbReference type="Gene3D" id="1.10.443.10">
    <property type="entry name" value="Intergrase catalytic core"/>
    <property type="match status" value="1"/>
</dbReference>
<dbReference type="InterPro" id="IPR002104">
    <property type="entry name" value="Integrase_catalytic"/>
</dbReference>
<evidence type="ECO:0000313" key="3">
    <source>
        <dbReference type="EMBL" id="OAH61594.1"/>
    </source>
</evidence>
<dbReference type="Proteomes" id="UP000076935">
    <property type="component" value="Unassembled WGS sequence"/>
</dbReference>
<evidence type="ECO:0000313" key="4">
    <source>
        <dbReference type="Proteomes" id="UP000076935"/>
    </source>
</evidence>
<dbReference type="PROSITE" id="PS51898">
    <property type="entry name" value="TYR_RECOMBINASE"/>
    <property type="match status" value="1"/>
</dbReference>
<evidence type="ECO:0000256" key="1">
    <source>
        <dbReference type="ARBA" id="ARBA00023172"/>
    </source>
</evidence>
<accession>A0A177L7Z0</accession>
<evidence type="ECO:0000259" key="2">
    <source>
        <dbReference type="PROSITE" id="PS51898"/>
    </source>
</evidence>
<name>A0A177L7Z0_9BACI</name>
<reference evidence="3 4" key="1">
    <citation type="submission" date="2016-01" db="EMBL/GenBank/DDBJ databases">
        <title>Investigation of taxonomic status of Bacillus aminovorans.</title>
        <authorList>
            <person name="Verma A."/>
            <person name="Pal Y."/>
            <person name="Krishnamurthi S."/>
        </authorList>
    </citation>
    <scope>NUCLEOTIDE SEQUENCE [LARGE SCALE GENOMIC DNA]</scope>
    <source>
        <strain evidence="3 4">DSM 1314</strain>
    </source>
</reference>
<keyword evidence="1" id="KW-0233">DNA recombination</keyword>
<dbReference type="RefSeq" id="WP_063965175.1">
    <property type="nucleotide sequence ID" value="NZ_JBCNAN010000017.1"/>
</dbReference>
<dbReference type="Pfam" id="PF00589">
    <property type="entry name" value="Phage_integrase"/>
    <property type="match status" value="1"/>
</dbReference>
<feature type="domain" description="Tyr recombinase" evidence="2">
    <location>
        <begin position="16"/>
        <end position="90"/>
    </location>
</feature>
<dbReference type="InterPro" id="IPR011010">
    <property type="entry name" value="DNA_brk_join_enz"/>
</dbReference>
<comment type="caution">
    <text evidence="3">The sequence shown here is derived from an EMBL/GenBank/DDBJ whole genome shotgun (WGS) entry which is preliminary data.</text>
</comment>
<gene>
    <name evidence="3" type="ORF">AWH49_11625</name>
</gene>
<sequence>MTNPVQNISNLKVRHEVGATFSRQQLQRLLDAPKTDTFSGLRDLAIMTTLAHTGIRLKELTSLRLPDISFDGIGAITVRAQRIVMPAVFQ</sequence>
<dbReference type="GO" id="GO:0006310">
    <property type="term" value="P:DNA recombination"/>
    <property type="evidence" value="ECO:0007669"/>
    <property type="project" value="UniProtKB-KW"/>
</dbReference>
<dbReference type="AlphaFoldDB" id="A0A177L7Z0"/>
<dbReference type="SUPFAM" id="SSF56349">
    <property type="entry name" value="DNA breaking-rejoining enzymes"/>
    <property type="match status" value="1"/>
</dbReference>
<dbReference type="GO" id="GO:0003677">
    <property type="term" value="F:DNA binding"/>
    <property type="evidence" value="ECO:0007669"/>
    <property type="project" value="InterPro"/>
</dbReference>
<dbReference type="InterPro" id="IPR013762">
    <property type="entry name" value="Integrase-like_cat_sf"/>
</dbReference>